<dbReference type="GO" id="GO:0042791">
    <property type="term" value="P:5S class rRNA transcription by RNA polymerase III"/>
    <property type="evidence" value="ECO:0007669"/>
    <property type="project" value="TreeGrafter"/>
</dbReference>
<dbReference type="InterPro" id="IPR044210">
    <property type="entry name" value="Tfc3-like"/>
</dbReference>
<evidence type="ECO:0000259" key="9">
    <source>
        <dbReference type="Pfam" id="PF24101"/>
    </source>
</evidence>
<evidence type="ECO:0000256" key="2">
    <source>
        <dbReference type="ARBA" id="ARBA00022553"/>
    </source>
</evidence>
<gene>
    <name evidence="10" type="ORF">PECUL_23A046719</name>
</gene>
<feature type="compositionally biased region" description="Low complexity" evidence="6">
    <location>
        <begin position="691"/>
        <end position="701"/>
    </location>
</feature>
<dbReference type="GO" id="GO:0005634">
    <property type="term" value="C:nucleus"/>
    <property type="evidence" value="ECO:0007669"/>
    <property type="project" value="UniProtKB-SubCell"/>
</dbReference>
<dbReference type="InterPro" id="IPR035625">
    <property type="entry name" value="Tfc3-like_eWH"/>
</dbReference>
<reference evidence="10" key="1">
    <citation type="submission" date="2022-03" db="EMBL/GenBank/DDBJ databases">
        <authorList>
            <person name="Alioto T."/>
            <person name="Alioto T."/>
            <person name="Gomez Garrido J."/>
        </authorList>
    </citation>
    <scope>NUCLEOTIDE SEQUENCE</scope>
</reference>
<name>A0AAD1STE5_PELCU</name>
<keyword evidence="5" id="KW-0539">Nucleus</keyword>
<dbReference type="GO" id="GO:0003677">
    <property type="term" value="F:DNA binding"/>
    <property type="evidence" value="ECO:0007669"/>
    <property type="project" value="UniProtKB-KW"/>
</dbReference>
<accession>A0AAD1STE5</accession>
<dbReference type="PANTHER" id="PTHR15180">
    <property type="entry name" value="GENERAL TRANSCRIPTION FACTOR 3C POLYPEPTIDE 1"/>
    <property type="match status" value="1"/>
</dbReference>
<dbReference type="Pfam" id="PF24101">
    <property type="entry name" value="WHD_GTF3C1"/>
    <property type="match status" value="1"/>
</dbReference>
<evidence type="ECO:0000256" key="5">
    <source>
        <dbReference type="ARBA" id="ARBA00023242"/>
    </source>
</evidence>
<feature type="domain" description="B-block binding subunit of TFIIIC" evidence="7">
    <location>
        <begin position="172"/>
        <end position="245"/>
    </location>
</feature>
<keyword evidence="11" id="KW-1185">Reference proteome</keyword>
<comment type="subcellular location">
    <subcellularLocation>
        <location evidence="1">Nucleus</location>
    </subcellularLocation>
</comment>
<dbReference type="GO" id="GO:0000127">
    <property type="term" value="C:transcription factor TFIIIC complex"/>
    <property type="evidence" value="ECO:0007669"/>
    <property type="project" value="InterPro"/>
</dbReference>
<organism evidence="10 11">
    <name type="scientific">Pelobates cultripes</name>
    <name type="common">Western spadefoot toad</name>
    <dbReference type="NCBI Taxonomy" id="61616"/>
    <lineage>
        <taxon>Eukaryota</taxon>
        <taxon>Metazoa</taxon>
        <taxon>Chordata</taxon>
        <taxon>Craniata</taxon>
        <taxon>Vertebrata</taxon>
        <taxon>Euteleostomi</taxon>
        <taxon>Amphibia</taxon>
        <taxon>Batrachia</taxon>
        <taxon>Anura</taxon>
        <taxon>Pelobatoidea</taxon>
        <taxon>Pelobatidae</taxon>
        <taxon>Pelobates</taxon>
    </lineage>
</organism>
<dbReference type="GO" id="GO:0006384">
    <property type="term" value="P:transcription initiation at RNA polymerase III promoter"/>
    <property type="evidence" value="ECO:0007669"/>
    <property type="project" value="InterPro"/>
</dbReference>
<evidence type="ECO:0000313" key="10">
    <source>
        <dbReference type="EMBL" id="CAH2306795.1"/>
    </source>
</evidence>
<keyword evidence="4" id="KW-0804">Transcription</keyword>
<dbReference type="InterPro" id="IPR056428">
    <property type="entry name" value="WH_GTF3C1"/>
</dbReference>
<sequence length="1136" mass="130910">MTMDVLEALLEEVALEGLDGITLSALWLRLQTRLPPFPLSLDSKTKQLIWQSLASHPELEFYLLPKERGNLVLYDRYEENDDDMVVVKSKNVFCTEDIYPVHMITNNKKGIQGSCQFFKERSLVTEQVRIPSQTYEEAVAKWGEKLVIVGSQVLRKRTLIGWEGDPSLEIPDYSYCILEKIGRSRWQGELQKDLQVVFKVDAGKIHYLRRPLDKNALITMQSHVIKLSNGIQQHSLLLLLKKFHVDRRNKYDILTEKVTAKLSECNNQIETLLTIRENLSINERNFKRLYHYMANAGIVKIISMPLHEMHPFAGPFKTKKGTDVMVRCMKLIKESKRKHEDSDDDDDDDEELKTPVLPVDIIYEKDILTQAYELVENCGTKGLSQSEIRVAMNVGKLEARMLCRLLERYRLIKGFMEDEGRQRTTKYISHVFVEESDLRRQFLEEKAKSEKLSMCTFSPTQKKVSIKASLQHNESLEVAHQEERDVEKGSKILNTVETYSSASHLSSTSRLKAMPKVNARPFLSKDADKLLSENYCSRDGFQMESNLSTLSADEDERSVIEEILEKSLEHNSTEPCKKKTSEKCRETYRLLKRRNIIVEAVKNLRLVESLFMLQKMIMEQEKQEGVSTKCCKKSIMRLVQRLSQEGLVRLYRTNVVQDGISKKVEFVVHPSINPNDPLVRSSIEQIRFRMSNTTSSNRSRSPQGSLNSNKQETEDQSKGRAKEKNPKTLPYKNNFPGLGRTLGYLPKMPRLKTTHIFLWYIIYGHPLRKLQEHHSDGNVVSSEAAGSKPETLLPSITHGISDSEIAKTDDHCGNLGHIPILGSEDAAGTVYVDDTSWIRYVPPATIHSEFGHGWVLVSDILLCLPLSIFVQIVQVSYKVENLEVFLNHPIKKHTLIRYLPRSIRQQLLYKRRYVFSVFQGLQKLSYMGLLQFGPTEKFQEKDQNRLRWVHSEPFDFRFNSPRHSSHMVLLRSKFSLLRPQPHTAADHCTLPLSVLLLSVAVLSFRCSRPQIFHNLFRHQLPSHPAILTTLSVTHSIHTCFRVLLQGLKTVSLTKRVPFTPHSASRLAFVHMNRFIYKRSFILTFQFRVPFGTSHHACVLTILALTLRRWSASRSFDKRTDCFNHTFTIHAVAYYDP</sequence>
<feature type="domain" description="GTF3C1 extended winged-helix" evidence="9">
    <location>
        <begin position="586"/>
        <end position="692"/>
    </location>
</feature>
<dbReference type="InterPro" id="IPR007309">
    <property type="entry name" value="TFIIIC_Bblock-bd"/>
</dbReference>
<evidence type="ECO:0000256" key="1">
    <source>
        <dbReference type="ARBA" id="ARBA00004123"/>
    </source>
</evidence>
<evidence type="ECO:0000313" key="11">
    <source>
        <dbReference type="Proteomes" id="UP001295444"/>
    </source>
</evidence>
<evidence type="ECO:0000256" key="6">
    <source>
        <dbReference type="SAM" id="MobiDB-lite"/>
    </source>
</evidence>
<evidence type="ECO:0000256" key="4">
    <source>
        <dbReference type="ARBA" id="ARBA00023163"/>
    </source>
</evidence>
<keyword evidence="3" id="KW-0238">DNA-binding</keyword>
<feature type="domain" description="General transcription factor 3C polypeptide 1 winged-helix" evidence="8">
    <location>
        <begin position="5"/>
        <end position="63"/>
    </location>
</feature>
<evidence type="ECO:0008006" key="12">
    <source>
        <dbReference type="Google" id="ProtNLM"/>
    </source>
</evidence>
<protein>
    <recommendedName>
        <fullName evidence="12">B-block binding subunit of TFIIIC domain-containing protein</fullName>
    </recommendedName>
</protein>
<dbReference type="Proteomes" id="UP001295444">
    <property type="component" value="Chromosome 07"/>
</dbReference>
<feature type="region of interest" description="Disordered" evidence="6">
    <location>
        <begin position="691"/>
        <end position="734"/>
    </location>
</feature>
<dbReference type="CDD" id="cd16169">
    <property type="entry name" value="Tau138_eWH"/>
    <property type="match status" value="1"/>
</dbReference>
<feature type="compositionally biased region" description="Basic and acidic residues" evidence="6">
    <location>
        <begin position="711"/>
        <end position="726"/>
    </location>
</feature>
<keyword evidence="2" id="KW-0597">Phosphoprotein</keyword>
<dbReference type="InterPro" id="IPR056467">
    <property type="entry name" value="eWH_GTF3C1"/>
</dbReference>
<dbReference type="Pfam" id="PF04182">
    <property type="entry name" value="B-block_TFIIIC"/>
    <property type="match status" value="1"/>
</dbReference>
<evidence type="ECO:0000259" key="8">
    <source>
        <dbReference type="Pfam" id="PF23704"/>
    </source>
</evidence>
<evidence type="ECO:0000259" key="7">
    <source>
        <dbReference type="Pfam" id="PF04182"/>
    </source>
</evidence>
<evidence type="ECO:0000256" key="3">
    <source>
        <dbReference type="ARBA" id="ARBA00023125"/>
    </source>
</evidence>
<dbReference type="AlphaFoldDB" id="A0AAD1STE5"/>
<dbReference type="EMBL" id="OW240918">
    <property type="protein sequence ID" value="CAH2306795.1"/>
    <property type="molecule type" value="Genomic_DNA"/>
</dbReference>
<dbReference type="PANTHER" id="PTHR15180:SF1">
    <property type="entry name" value="GENERAL TRANSCRIPTION FACTOR 3C POLYPEPTIDE 1"/>
    <property type="match status" value="1"/>
</dbReference>
<proteinExistence type="predicted"/>
<dbReference type="Pfam" id="PF23704">
    <property type="entry name" value="WHD_GTF3C1_N"/>
    <property type="match status" value="1"/>
</dbReference>